<dbReference type="Proteomes" id="UP000284024">
    <property type="component" value="Unassembled WGS sequence"/>
</dbReference>
<dbReference type="Proteomes" id="UP000095409">
    <property type="component" value="Unassembled WGS sequence"/>
</dbReference>
<dbReference type="EMBL" id="QRHZ01000001">
    <property type="protein sequence ID" value="RHG20234.1"/>
    <property type="molecule type" value="Genomic_DNA"/>
</dbReference>
<evidence type="ECO:0000313" key="6">
    <source>
        <dbReference type="EMBL" id="RGR50446.1"/>
    </source>
</evidence>
<evidence type="ECO:0000313" key="9">
    <source>
        <dbReference type="EMBL" id="RHG20234.1"/>
    </source>
</evidence>
<evidence type="ECO:0000313" key="13">
    <source>
        <dbReference type="Proteomes" id="UP000095409"/>
    </source>
</evidence>
<gene>
    <name evidence="11" type="ORF">DW040_03825</name>
    <name evidence="10" type="ORF">DW222_02405</name>
    <name evidence="9" type="ORF">DW272_03235</name>
    <name evidence="8" type="ORF">DW723_05655</name>
    <name evidence="7" type="ORF">DW767_03985</name>
    <name evidence="6" type="ORF">DWY46_03430</name>
    <name evidence="5" type="ORF">DWZ12_07085</name>
    <name evidence="4" type="ORF">DXB81_02260</name>
    <name evidence="12" type="ORF">EAI82_06020</name>
    <name evidence="3" type="ORF">ERS852394_01990</name>
</gene>
<dbReference type="Proteomes" id="UP000293506">
    <property type="component" value="Unassembled WGS sequence"/>
</dbReference>
<feature type="region of interest" description="Disordered" evidence="1">
    <location>
        <begin position="98"/>
        <end position="148"/>
    </location>
</feature>
<reference evidence="3 13" key="1">
    <citation type="submission" date="2015-09" db="EMBL/GenBank/DDBJ databases">
        <authorList>
            <consortium name="Pathogen Informatics"/>
        </authorList>
    </citation>
    <scope>NUCLEOTIDE SEQUENCE [LARGE SCALE GENOMIC DNA]</scope>
    <source>
        <strain evidence="3 13">2789STDY5608837</strain>
    </source>
</reference>
<dbReference type="EMBL" id="CYZD01000009">
    <property type="protein sequence ID" value="CUO34703.1"/>
    <property type="molecule type" value="Genomic_DNA"/>
</dbReference>
<evidence type="ECO:0000313" key="12">
    <source>
        <dbReference type="EMBL" id="RYT67477.1"/>
    </source>
</evidence>
<dbReference type="Proteomes" id="UP000284220">
    <property type="component" value="Unassembled WGS sequence"/>
</dbReference>
<evidence type="ECO:0000313" key="16">
    <source>
        <dbReference type="Proteomes" id="UP000283928"/>
    </source>
</evidence>
<dbReference type="EMBL" id="QSUB01000001">
    <property type="protein sequence ID" value="RGN07376.1"/>
    <property type="molecule type" value="Genomic_DNA"/>
</dbReference>
<dbReference type="EMBL" id="QRJH01000001">
    <property type="protein sequence ID" value="RHH21306.1"/>
    <property type="molecule type" value="Genomic_DNA"/>
</dbReference>
<dbReference type="EMBL" id="QSKO01000005">
    <property type="protein sequence ID" value="RHE76555.1"/>
    <property type="molecule type" value="Genomic_DNA"/>
</dbReference>
<protein>
    <submittedName>
        <fullName evidence="4">DUF2953 domain-containing protein</fullName>
    </submittedName>
    <submittedName>
        <fullName evidence="3">Protein of uncharacterized function (DUF2953)</fullName>
    </submittedName>
</protein>
<dbReference type="AlphaFoldDB" id="A0A174EAN1"/>
<dbReference type="EMBL" id="QSJW01000002">
    <property type="protein sequence ID" value="RHE14951.1"/>
    <property type="molecule type" value="Genomic_DNA"/>
</dbReference>
<evidence type="ECO:0000313" key="5">
    <source>
        <dbReference type="EMBL" id="RGQ05648.1"/>
    </source>
</evidence>
<dbReference type="Proteomes" id="UP000261222">
    <property type="component" value="Unassembled WGS sequence"/>
</dbReference>
<keyword evidence="2" id="KW-0812">Transmembrane</keyword>
<keyword evidence="2" id="KW-0472">Membrane</keyword>
<dbReference type="EMBL" id="QROE01000001">
    <property type="protein sequence ID" value="RHK98447.1"/>
    <property type="molecule type" value="Genomic_DNA"/>
</dbReference>
<dbReference type="InterPro" id="IPR021338">
    <property type="entry name" value="DUF2953"/>
</dbReference>
<dbReference type="EMBL" id="RCXQ01000004">
    <property type="protein sequence ID" value="RYT67477.1"/>
    <property type="molecule type" value="Genomic_DNA"/>
</dbReference>
<evidence type="ECO:0000313" key="22">
    <source>
        <dbReference type="Proteomes" id="UP000293506"/>
    </source>
</evidence>
<reference evidence="12 22" key="3">
    <citation type="journal article" date="2019" name="Science, e1252229">
        <title>Invertible promoters mediate bacterial phase variation, antibiotic resistance, and host adaptation in the gut.</title>
        <authorList>
            <person name="Jiang X."/>
            <person name="Hall A.B."/>
            <person name="Arthur T.D."/>
            <person name="Plichta D.R."/>
            <person name="Covington C.T."/>
            <person name="Poyet M."/>
            <person name="Crothers J."/>
            <person name="Moses P.L."/>
            <person name="Tolonen A.C."/>
            <person name="Vlamakis H."/>
            <person name="Alm E.J."/>
            <person name="Xavier R.J."/>
        </authorList>
    </citation>
    <scope>NUCLEOTIDE SEQUENCE [LARGE SCALE GENOMIC DNA]</scope>
    <source>
        <strain evidence="22">af_0058</strain>
        <strain evidence="12">Af_0058</strain>
    </source>
</reference>
<dbReference type="EMBL" id="QRUH01000002">
    <property type="protein sequence ID" value="RGR50446.1"/>
    <property type="molecule type" value="Genomic_DNA"/>
</dbReference>
<reference evidence="14 15" key="2">
    <citation type="submission" date="2018-08" db="EMBL/GenBank/DDBJ databases">
        <title>A genome reference for cultivated species of the human gut microbiota.</title>
        <authorList>
            <person name="Zou Y."/>
            <person name="Xue W."/>
            <person name="Luo G."/>
        </authorList>
    </citation>
    <scope>NUCLEOTIDE SEQUENCE [LARGE SCALE GENOMIC DNA]</scope>
    <source>
        <strain evidence="6 21">AF25-21</strain>
        <strain evidence="5 15">AF29-2BH</strain>
        <strain evidence="11 19">AF39-4</strain>
        <strain evidence="10 17">AM18-2AC</strain>
        <strain evidence="9 18">AM22-9LB</strain>
        <strain evidence="8 16">AM27-32LB</strain>
        <strain evidence="7 20">AM29-25AC</strain>
        <strain evidence="4 14">OM06-11AA</strain>
    </source>
</reference>
<evidence type="ECO:0000313" key="4">
    <source>
        <dbReference type="EMBL" id="RGN07376.1"/>
    </source>
</evidence>
<evidence type="ECO:0000313" key="19">
    <source>
        <dbReference type="Proteomes" id="UP000284267"/>
    </source>
</evidence>
<evidence type="ECO:0000313" key="7">
    <source>
        <dbReference type="EMBL" id="RHE14951.1"/>
    </source>
</evidence>
<proteinExistence type="predicted"/>
<keyword evidence="2" id="KW-1133">Transmembrane helix</keyword>
<evidence type="ECO:0000256" key="1">
    <source>
        <dbReference type="SAM" id="MobiDB-lite"/>
    </source>
</evidence>
<name>A0A174EAN1_9FIRM</name>
<evidence type="ECO:0000313" key="17">
    <source>
        <dbReference type="Proteomes" id="UP000284024"/>
    </source>
</evidence>
<sequence>MLHILWILLKFILILLGILLGLILVAVLLILFCPVRYRASGTKETDSFRDISARARVSWLFGVVSFQLQYQNGTSAFDFRLFGIPIMKLIQKFRNRSHPAEKKPQNGHTDSLPANTEKSTNSTDFKDVSTADSCRSTNEASDLTEETVASERDTDLEYARTKIGHLFYRLGIFFRNLWNRLSRLWQKICRIPSSVENFTLTIQNICAKIESYQKFLEHPRTKAAFSLIKDRFFRLLRHVFPTRIQGTLTFGSSDPSVTGAVLAILGMTIPLHKNCIAVTPLFEDRNVILGNIQIKGRIYGVVLLKTALELYFNKNIKYIIRRWKHK</sequence>
<evidence type="ECO:0000313" key="11">
    <source>
        <dbReference type="EMBL" id="RHK98447.1"/>
    </source>
</evidence>
<evidence type="ECO:0000313" key="21">
    <source>
        <dbReference type="Proteomes" id="UP000285839"/>
    </source>
</evidence>
<feature type="transmembrane region" description="Helical" evidence="2">
    <location>
        <begin position="6"/>
        <end position="33"/>
    </location>
</feature>
<dbReference type="Proteomes" id="UP000283928">
    <property type="component" value="Unassembled WGS sequence"/>
</dbReference>
<evidence type="ECO:0000313" key="14">
    <source>
        <dbReference type="Proteomes" id="UP000261222"/>
    </source>
</evidence>
<dbReference type="EMBL" id="QRSS01000006">
    <property type="protein sequence ID" value="RGQ05648.1"/>
    <property type="molecule type" value="Genomic_DNA"/>
</dbReference>
<dbReference type="Pfam" id="PF11167">
    <property type="entry name" value="DUF2953"/>
    <property type="match status" value="1"/>
</dbReference>
<evidence type="ECO:0000313" key="3">
    <source>
        <dbReference type="EMBL" id="CUO34703.1"/>
    </source>
</evidence>
<evidence type="ECO:0000313" key="18">
    <source>
        <dbReference type="Proteomes" id="UP000284220"/>
    </source>
</evidence>
<organism evidence="3 13">
    <name type="scientific">Blautia obeum</name>
    <dbReference type="NCBI Taxonomy" id="40520"/>
    <lineage>
        <taxon>Bacteria</taxon>
        <taxon>Bacillati</taxon>
        <taxon>Bacillota</taxon>
        <taxon>Clostridia</taxon>
        <taxon>Lachnospirales</taxon>
        <taxon>Lachnospiraceae</taxon>
        <taxon>Blautia</taxon>
    </lineage>
</organism>
<evidence type="ECO:0000256" key="2">
    <source>
        <dbReference type="SAM" id="Phobius"/>
    </source>
</evidence>
<evidence type="ECO:0000313" key="8">
    <source>
        <dbReference type="EMBL" id="RHE76555.1"/>
    </source>
</evidence>
<feature type="compositionally biased region" description="Polar residues" evidence="1">
    <location>
        <begin position="130"/>
        <end position="141"/>
    </location>
</feature>
<evidence type="ECO:0000313" key="10">
    <source>
        <dbReference type="EMBL" id="RHH21306.1"/>
    </source>
</evidence>
<dbReference type="RefSeq" id="WP_055066192.1">
    <property type="nucleotide sequence ID" value="NZ_JAAILP010000010.1"/>
</dbReference>
<accession>A0A174EAN1</accession>
<evidence type="ECO:0000313" key="15">
    <source>
        <dbReference type="Proteomes" id="UP000283585"/>
    </source>
</evidence>
<dbReference type="Proteomes" id="UP000284644">
    <property type="component" value="Unassembled WGS sequence"/>
</dbReference>
<dbReference type="Proteomes" id="UP000283585">
    <property type="component" value="Unassembled WGS sequence"/>
</dbReference>
<feature type="compositionally biased region" description="Polar residues" evidence="1">
    <location>
        <begin position="106"/>
        <end position="123"/>
    </location>
</feature>
<dbReference type="Proteomes" id="UP000285839">
    <property type="component" value="Unassembled WGS sequence"/>
</dbReference>
<evidence type="ECO:0000313" key="20">
    <source>
        <dbReference type="Proteomes" id="UP000284644"/>
    </source>
</evidence>
<dbReference type="Proteomes" id="UP000284267">
    <property type="component" value="Unassembled WGS sequence"/>
</dbReference>